<name>K3WSC5_GLOUD</name>
<reference evidence="3" key="1">
    <citation type="journal article" date="2010" name="Genome Biol.">
        <title>Genome sequence of the necrotrophic plant pathogen Pythium ultimum reveals original pathogenicity mechanisms and effector repertoire.</title>
        <authorList>
            <person name="Levesque C.A."/>
            <person name="Brouwer H."/>
            <person name="Cano L."/>
            <person name="Hamilton J.P."/>
            <person name="Holt C."/>
            <person name="Huitema E."/>
            <person name="Raffaele S."/>
            <person name="Robideau G.P."/>
            <person name="Thines M."/>
            <person name="Win J."/>
            <person name="Zerillo M.M."/>
            <person name="Beakes G.W."/>
            <person name="Boore J.L."/>
            <person name="Busam D."/>
            <person name="Dumas B."/>
            <person name="Ferriera S."/>
            <person name="Fuerstenberg S.I."/>
            <person name="Gachon C.M."/>
            <person name="Gaulin E."/>
            <person name="Govers F."/>
            <person name="Grenville-Briggs L."/>
            <person name="Horner N."/>
            <person name="Hostetler J."/>
            <person name="Jiang R.H."/>
            <person name="Johnson J."/>
            <person name="Krajaejun T."/>
            <person name="Lin H."/>
            <person name="Meijer H.J."/>
            <person name="Moore B."/>
            <person name="Morris P."/>
            <person name="Phuntmart V."/>
            <person name="Puiu D."/>
            <person name="Shetty J."/>
            <person name="Stajich J.E."/>
            <person name="Tripathy S."/>
            <person name="Wawra S."/>
            <person name="van West P."/>
            <person name="Whitty B.R."/>
            <person name="Coutinho P.M."/>
            <person name="Henrissat B."/>
            <person name="Martin F."/>
            <person name="Thomas P.D."/>
            <person name="Tyler B.M."/>
            <person name="De Vries R.P."/>
            <person name="Kamoun S."/>
            <person name="Yandell M."/>
            <person name="Tisserat N."/>
            <person name="Buell C.R."/>
        </authorList>
    </citation>
    <scope>NUCLEOTIDE SEQUENCE</scope>
    <source>
        <strain evidence="3">DAOM:BR144</strain>
    </source>
</reference>
<dbReference type="EMBL" id="GL376617">
    <property type="status" value="NOT_ANNOTATED_CDS"/>
    <property type="molecule type" value="Genomic_DNA"/>
</dbReference>
<feature type="region of interest" description="Disordered" evidence="1">
    <location>
        <begin position="101"/>
        <end position="133"/>
    </location>
</feature>
<protein>
    <submittedName>
        <fullName evidence="2">Uncharacterized protein</fullName>
    </submittedName>
</protein>
<dbReference type="eggNOG" id="ENOG502RV0T">
    <property type="taxonomic scope" value="Eukaryota"/>
</dbReference>
<reference evidence="2" key="3">
    <citation type="submission" date="2015-02" db="UniProtKB">
        <authorList>
            <consortium name="EnsemblProtists"/>
        </authorList>
    </citation>
    <scope>IDENTIFICATION</scope>
    <source>
        <strain evidence="2">DAOM BR144</strain>
    </source>
</reference>
<organism evidence="2 3">
    <name type="scientific">Globisporangium ultimum (strain ATCC 200006 / CBS 805.95 / DAOM BR144)</name>
    <name type="common">Pythium ultimum</name>
    <dbReference type="NCBI Taxonomy" id="431595"/>
    <lineage>
        <taxon>Eukaryota</taxon>
        <taxon>Sar</taxon>
        <taxon>Stramenopiles</taxon>
        <taxon>Oomycota</taxon>
        <taxon>Peronosporomycetes</taxon>
        <taxon>Pythiales</taxon>
        <taxon>Pythiaceae</taxon>
        <taxon>Globisporangium</taxon>
    </lineage>
</organism>
<accession>K3WSC5</accession>
<sequence length="256" mass="28862">MSEKAASAVPDLDKAIQLLKAKQNAYYIQSVKDAMQAEQLRKYKLTKAVTHVESSRLEKKFAKERKRDRERLQQIQEDHMALLNAKIAEWKVHGVKLPSGDHATFTANSTDEQRENGAPAAPLQPPQLKKSPLKKVSKETLNRLATPRVTVAKVTDAVAASRNHGETSQDVAFYQDLYRKHDKARLHRAFSLPALNAKNLRALTETDLLHKKMQLLQQLHGVVSQQQECIIQDDQCTVRSSVSSWKSSDFTKSTKA</sequence>
<feature type="compositionally biased region" description="Low complexity" evidence="1">
    <location>
        <begin position="118"/>
        <end position="130"/>
    </location>
</feature>
<dbReference type="AlphaFoldDB" id="K3WSC5"/>
<evidence type="ECO:0000313" key="3">
    <source>
        <dbReference type="Proteomes" id="UP000019132"/>
    </source>
</evidence>
<proteinExistence type="predicted"/>
<keyword evidence="3" id="KW-1185">Reference proteome</keyword>
<reference evidence="3" key="2">
    <citation type="submission" date="2010-04" db="EMBL/GenBank/DDBJ databases">
        <authorList>
            <person name="Buell R."/>
            <person name="Hamilton J."/>
            <person name="Hostetler J."/>
        </authorList>
    </citation>
    <scope>NUCLEOTIDE SEQUENCE [LARGE SCALE GENOMIC DNA]</scope>
    <source>
        <strain evidence="3">DAOM:BR144</strain>
    </source>
</reference>
<dbReference type="VEuPathDB" id="FungiDB:PYU1_G007853"/>
<dbReference type="EnsemblProtists" id="PYU1_T007869">
    <property type="protein sequence ID" value="PYU1_T007869"/>
    <property type="gene ID" value="PYU1_G007853"/>
</dbReference>
<dbReference type="Proteomes" id="UP000019132">
    <property type="component" value="Unassembled WGS sequence"/>
</dbReference>
<evidence type="ECO:0000313" key="2">
    <source>
        <dbReference type="EnsemblProtists" id="PYU1_T007869"/>
    </source>
</evidence>
<dbReference type="OMA" id="NAYYIQA"/>
<evidence type="ECO:0000256" key="1">
    <source>
        <dbReference type="SAM" id="MobiDB-lite"/>
    </source>
</evidence>
<dbReference type="InParanoid" id="K3WSC5"/>
<dbReference type="HOGENOM" id="CLU_1149152_0_0_1"/>